<dbReference type="GO" id="GO:0007635">
    <property type="term" value="P:chemosensory behavior"/>
    <property type="evidence" value="ECO:0007669"/>
    <property type="project" value="TreeGrafter"/>
</dbReference>
<comment type="subcellular location">
    <subcellularLocation>
        <location evidence="1 8">Cell membrane</location>
        <topology evidence="1 8">Multi-pass membrane protein</topology>
    </subcellularLocation>
</comment>
<dbReference type="GO" id="GO:0007165">
    <property type="term" value="P:signal transduction"/>
    <property type="evidence" value="ECO:0007669"/>
    <property type="project" value="UniProtKB-KW"/>
</dbReference>
<proteinExistence type="inferred from homology"/>
<feature type="transmembrane region" description="Helical" evidence="8">
    <location>
        <begin position="312"/>
        <end position="335"/>
    </location>
</feature>
<comment type="similarity">
    <text evidence="8">Belongs to the insect chemoreceptor superfamily. Gustatory receptor (GR) family.</text>
</comment>
<evidence type="ECO:0000256" key="5">
    <source>
        <dbReference type="ARBA" id="ARBA00023136"/>
    </source>
</evidence>
<dbReference type="Pfam" id="PF08395">
    <property type="entry name" value="7tm_7"/>
    <property type="match status" value="1"/>
</dbReference>
<dbReference type="GO" id="GO:0050909">
    <property type="term" value="P:sensory perception of taste"/>
    <property type="evidence" value="ECO:0007669"/>
    <property type="project" value="InterPro"/>
</dbReference>
<comment type="caution">
    <text evidence="9">The sequence shown here is derived from an EMBL/GenBank/DDBJ whole genome shotgun (WGS) entry which is preliminary data.</text>
</comment>
<keyword evidence="6 8" id="KW-0675">Receptor</keyword>
<comment type="function">
    <text evidence="8">Gustatory receptor which mediates acceptance or avoidance behavior, depending on its substrates.</text>
</comment>
<dbReference type="PANTHER" id="PTHR21143:SF133">
    <property type="entry name" value="GUSTATORY AND PHEROMONE RECEPTOR 32A-RELATED"/>
    <property type="match status" value="1"/>
</dbReference>
<keyword evidence="3 8" id="KW-0812">Transmembrane</keyword>
<evidence type="ECO:0000256" key="2">
    <source>
        <dbReference type="ARBA" id="ARBA00022475"/>
    </source>
</evidence>
<keyword evidence="10" id="KW-1185">Reference proteome</keyword>
<keyword evidence="2 8" id="KW-1003">Cell membrane</keyword>
<accession>A0AA38I6P1</accession>
<feature type="transmembrane region" description="Helical" evidence="8">
    <location>
        <begin position="45"/>
        <end position="70"/>
    </location>
</feature>
<feature type="transmembrane region" description="Helical" evidence="8">
    <location>
        <begin position="178"/>
        <end position="202"/>
    </location>
</feature>
<name>A0AA38I6P1_9CUCU</name>
<feature type="transmembrane region" description="Helical" evidence="8">
    <location>
        <begin position="390"/>
        <end position="410"/>
    </location>
</feature>
<dbReference type="GO" id="GO:0030424">
    <property type="term" value="C:axon"/>
    <property type="evidence" value="ECO:0007669"/>
    <property type="project" value="TreeGrafter"/>
</dbReference>
<evidence type="ECO:0000256" key="4">
    <source>
        <dbReference type="ARBA" id="ARBA00022989"/>
    </source>
</evidence>
<reference evidence="9" key="1">
    <citation type="journal article" date="2023" name="G3 (Bethesda)">
        <title>Whole genome assemblies of Zophobas morio and Tenebrio molitor.</title>
        <authorList>
            <person name="Kaur S."/>
            <person name="Stinson S.A."/>
            <person name="diCenzo G.C."/>
        </authorList>
    </citation>
    <scope>NUCLEOTIDE SEQUENCE</scope>
    <source>
        <strain evidence="9">QUZm001</strain>
    </source>
</reference>
<feature type="transmembrane region" description="Helical" evidence="8">
    <location>
        <begin position="279"/>
        <end position="300"/>
    </location>
</feature>
<dbReference type="GO" id="GO:0030425">
    <property type="term" value="C:dendrite"/>
    <property type="evidence" value="ECO:0007669"/>
    <property type="project" value="TreeGrafter"/>
</dbReference>
<evidence type="ECO:0000313" key="10">
    <source>
        <dbReference type="Proteomes" id="UP001168821"/>
    </source>
</evidence>
<dbReference type="GO" id="GO:0005886">
    <property type="term" value="C:plasma membrane"/>
    <property type="evidence" value="ECO:0007669"/>
    <property type="project" value="UniProtKB-SubCell"/>
</dbReference>
<evidence type="ECO:0000256" key="6">
    <source>
        <dbReference type="ARBA" id="ARBA00023170"/>
    </source>
</evidence>
<evidence type="ECO:0000256" key="7">
    <source>
        <dbReference type="ARBA" id="ARBA00023224"/>
    </source>
</evidence>
<protein>
    <recommendedName>
        <fullName evidence="8">Gustatory receptor</fullName>
    </recommendedName>
</protein>
<evidence type="ECO:0000256" key="8">
    <source>
        <dbReference type="RuleBase" id="RU363108"/>
    </source>
</evidence>
<evidence type="ECO:0000313" key="9">
    <source>
        <dbReference type="EMBL" id="KAJ3650310.1"/>
    </source>
</evidence>
<dbReference type="InterPro" id="IPR013604">
    <property type="entry name" value="7TM_chemorcpt"/>
</dbReference>
<keyword evidence="5 8" id="KW-0472">Membrane</keyword>
<sequence length="412" mass="46847">MSATTPNVYGVVQPLLIFSKIFGLHTNKIENAPKKQPVQHSLSNTLGLVWSLFIVTFLTTYACCTIKIAAKPTVTSELIMEVGDLIYMSVSIINSVVIALTSILTRNKFDNLLQKLCNFDKKIHQVGGPFDLTKEYAVSKKYTIVAVLVAILLIVAYVVIDVVLFVEEVTFSSVGSEIVAYVYPLITMIIMILQFATMALLIKQKFKWINLKLRQIQETWHDFNKENPVETPPKVRSISPFISRSMLISEKTSQNLESLRRRHYELCGISENLNYIYNLPILTTSLNLFISITFTMYFYFVSNSKRKGEKPVLYSVYYGLNGLINCAILLTMVVAASRATNEAKFTSEVLHAIRDRTDEVETFMMHFSFQLLQYNVEFSACHVFVLDETLLFSVIGAITTYLVIVVQFQYQD</sequence>
<keyword evidence="7 8" id="KW-0807">Transducer</keyword>
<dbReference type="Proteomes" id="UP001168821">
    <property type="component" value="Unassembled WGS sequence"/>
</dbReference>
<organism evidence="9 10">
    <name type="scientific">Zophobas morio</name>
    <dbReference type="NCBI Taxonomy" id="2755281"/>
    <lineage>
        <taxon>Eukaryota</taxon>
        <taxon>Metazoa</taxon>
        <taxon>Ecdysozoa</taxon>
        <taxon>Arthropoda</taxon>
        <taxon>Hexapoda</taxon>
        <taxon>Insecta</taxon>
        <taxon>Pterygota</taxon>
        <taxon>Neoptera</taxon>
        <taxon>Endopterygota</taxon>
        <taxon>Coleoptera</taxon>
        <taxon>Polyphaga</taxon>
        <taxon>Cucujiformia</taxon>
        <taxon>Tenebrionidae</taxon>
        <taxon>Zophobas</taxon>
    </lineage>
</organism>
<dbReference type="GO" id="GO:0043025">
    <property type="term" value="C:neuronal cell body"/>
    <property type="evidence" value="ECO:0007669"/>
    <property type="project" value="TreeGrafter"/>
</dbReference>
<feature type="transmembrane region" description="Helical" evidence="8">
    <location>
        <begin position="85"/>
        <end position="105"/>
    </location>
</feature>
<dbReference type="GO" id="GO:0008049">
    <property type="term" value="P:male courtship behavior"/>
    <property type="evidence" value="ECO:0007669"/>
    <property type="project" value="TreeGrafter"/>
</dbReference>
<evidence type="ECO:0000256" key="1">
    <source>
        <dbReference type="ARBA" id="ARBA00004651"/>
    </source>
</evidence>
<dbReference type="AlphaFoldDB" id="A0AA38I6P1"/>
<feature type="transmembrane region" description="Helical" evidence="8">
    <location>
        <begin position="142"/>
        <end position="166"/>
    </location>
</feature>
<keyword evidence="4 8" id="KW-1133">Transmembrane helix</keyword>
<dbReference type="EMBL" id="JALNTZ010000006">
    <property type="protein sequence ID" value="KAJ3650310.1"/>
    <property type="molecule type" value="Genomic_DNA"/>
</dbReference>
<evidence type="ECO:0000256" key="3">
    <source>
        <dbReference type="ARBA" id="ARBA00022692"/>
    </source>
</evidence>
<gene>
    <name evidence="9" type="ORF">Zmor_022005</name>
</gene>
<dbReference type="PANTHER" id="PTHR21143">
    <property type="entry name" value="INVERTEBRATE GUSTATORY RECEPTOR"/>
    <property type="match status" value="1"/>
</dbReference>